<name>A0A4Y8LDQ0_9BACT</name>
<dbReference type="STRING" id="1121485.GCA_000426485_00359"/>
<sequence>MKKSVLLLFVILLGYNLASAQTRLGLRGSGQITSLSTADAASRFGFKVGGMLSTPVSDKLYFQPAILLSLDGSKSADKYKPSYSASTYSVETPLMFSIRGGDEDVSVGFDFGGFARYAFSGSYWTDSAEGRIKPDIFDSHKRFNFGPQVGFSVMVGSLYLGSSFQYGVIKPWSGKRGGSYSYGVNIGYLFEIY</sequence>
<gene>
    <name evidence="2" type="ORF">E2605_03585</name>
</gene>
<feature type="domain" description="Outer membrane protein beta-barrel" evidence="1">
    <location>
        <begin position="23"/>
        <end position="168"/>
    </location>
</feature>
<dbReference type="OrthoDB" id="1160354at2"/>
<evidence type="ECO:0000313" key="3">
    <source>
        <dbReference type="Proteomes" id="UP000297861"/>
    </source>
</evidence>
<dbReference type="Pfam" id="PF13568">
    <property type="entry name" value="OMP_b-brl_2"/>
    <property type="match status" value="1"/>
</dbReference>
<organism evidence="2 3">
    <name type="scientific">Dysgonomonas capnocytophagoides</name>
    <dbReference type="NCBI Taxonomy" id="45254"/>
    <lineage>
        <taxon>Bacteria</taxon>
        <taxon>Pseudomonadati</taxon>
        <taxon>Bacteroidota</taxon>
        <taxon>Bacteroidia</taxon>
        <taxon>Bacteroidales</taxon>
        <taxon>Dysgonomonadaceae</taxon>
        <taxon>Dysgonomonas</taxon>
    </lineage>
</organism>
<keyword evidence="3" id="KW-1185">Reference proteome</keyword>
<protein>
    <submittedName>
        <fullName evidence="2">PorT family protein</fullName>
    </submittedName>
</protein>
<accession>A0A4Y8LDQ0</accession>
<reference evidence="2 3" key="1">
    <citation type="submission" date="2019-03" db="EMBL/GenBank/DDBJ databases">
        <title>San Antonio Military Medical Center submission to MRSN (WRAIR), pending publication.</title>
        <authorList>
            <person name="Blyth D.M."/>
            <person name="Mccarthy S.L."/>
            <person name="Schall S.E."/>
            <person name="Stam J.A."/>
            <person name="Ong A.C."/>
            <person name="Mcgann P.T."/>
        </authorList>
    </citation>
    <scope>NUCLEOTIDE SEQUENCE [LARGE SCALE GENOMIC DNA]</scope>
    <source>
        <strain evidence="2 3">MRSN571793</strain>
    </source>
</reference>
<dbReference type="RefSeq" id="WP_026627655.1">
    <property type="nucleotide sequence ID" value="NZ_JAWZLG010000017.1"/>
</dbReference>
<evidence type="ECO:0000313" key="2">
    <source>
        <dbReference type="EMBL" id="TFD99170.1"/>
    </source>
</evidence>
<comment type="caution">
    <text evidence="2">The sequence shown here is derived from an EMBL/GenBank/DDBJ whole genome shotgun (WGS) entry which is preliminary data.</text>
</comment>
<dbReference type="EMBL" id="SOML01000001">
    <property type="protein sequence ID" value="TFD99170.1"/>
    <property type="molecule type" value="Genomic_DNA"/>
</dbReference>
<evidence type="ECO:0000259" key="1">
    <source>
        <dbReference type="Pfam" id="PF13568"/>
    </source>
</evidence>
<dbReference type="InterPro" id="IPR025665">
    <property type="entry name" value="Beta-barrel_OMP_2"/>
</dbReference>
<dbReference type="AlphaFoldDB" id="A0A4Y8LDQ0"/>
<dbReference type="Proteomes" id="UP000297861">
    <property type="component" value="Unassembled WGS sequence"/>
</dbReference>
<proteinExistence type="predicted"/>